<protein>
    <submittedName>
        <fullName evidence="3">Pre translocase subunit</fullName>
    </submittedName>
</protein>
<feature type="transmembrane region" description="Helical" evidence="2">
    <location>
        <begin position="113"/>
        <end position="140"/>
    </location>
</feature>
<comment type="caution">
    <text evidence="3">The sequence shown here is derived from an EMBL/GenBank/DDBJ whole genome shotgun (WGS) entry which is preliminary data.</text>
</comment>
<evidence type="ECO:0000313" key="3">
    <source>
        <dbReference type="EMBL" id="PRW56244.1"/>
    </source>
</evidence>
<keyword evidence="4" id="KW-1185">Reference proteome</keyword>
<feature type="compositionally biased region" description="Low complexity" evidence="1">
    <location>
        <begin position="19"/>
        <end position="30"/>
    </location>
</feature>
<keyword evidence="2" id="KW-0472">Membrane</keyword>
<proteinExistence type="predicted"/>
<dbReference type="AlphaFoldDB" id="A0A2P6TQD9"/>
<gene>
    <name evidence="3" type="ORF">C2E21_5141</name>
</gene>
<reference evidence="3 4" key="1">
    <citation type="journal article" date="2018" name="Plant J.">
        <title>Genome sequences of Chlorella sorokiniana UTEX 1602 and Micractinium conductrix SAG 241.80: implications to maltose excretion by a green alga.</title>
        <authorList>
            <person name="Arriola M.B."/>
            <person name="Velmurugan N."/>
            <person name="Zhang Y."/>
            <person name="Plunkett M.H."/>
            <person name="Hondzo H."/>
            <person name="Barney B.M."/>
        </authorList>
    </citation>
    <scope>NUCLEOTIDE SEQUENCE [LARGE SCALE GENOMIC DNA]</scope>
    <source>
        <strain evidence="4">UTEX 1602</strain>
    </source>
</reference>
<accession>A0A2P6TQD9</accession>
<keyword evidence="2" id="KW-0812">Transmembrane</keyword>
<feature type="region of interest" description="Disordered" evidence="1">
    <location>
        <begin position="60"/>
        <end position="96"/>
    </location>
</feature>
<evidence type="ECO:0000256" key="1">
    <source>
        <dbReference type="SAM" id="MobiDB-lite"/>
    </source>
</evidence>
<sequence length="201" mass="20873">MLVTAALRPLAQGGLHARPPSGSGKQQSSPTQRQPFLPLPKRLHGLGNIPLPAMLAGLAAPADGTARQQQPAAAQQPASQAQQEAQQEKPCPTQCHTTAKKEARKLARQKRDFLLITFAVLLLLTCCPLGLLVSVVLVVADLCSQLVLNLLSGVPIDASSSFLLGVAVGAVGSVRRAWNHWRRGSSTGTDSEGGVAAGAAS</sequence>
<feature type="compositionally biased region" description="Low complexity" evidence="1">
    <location>
        <begin position="60"/>
        <end position="85"/>
    </location>
</feature>
<feature type="region of interest" description="Disordered" evidence="1">
    <location>
        <begin position="182"/>
        <end position="201"/>
    </location>
</feature>
<feature type="region of interest" description="Disordered" evidence="1">
    <location>
        <begin position="1"/>
        <end position="44"/>
    </location>
</feature>
<keyword evidence="2" id="KW-1133">Transmembrane helix</keyword>
<dbReference type="Proteomes" id="UP000239899">
    <property type="component" value="Unassembled WGS sequence"/>
</dbReference>
<feature type="transmembrane region" description="Helical" evidence="2">
    <location>
        <begin position="160"/>
        <end position="178"/>
    </location>
</feature>
<name>A0A2P6TQD9_CHLSO</name>
<evidence type="ECO:0000256" key="2">
    <source>
        <dbReference type="SAM" id="Phobius"/>
    </source>
</evidence>
<evidence type="ECO:0000313" key="4">
    <source>
        <dbReference type="Proteomes" id="UP000239899"/>
    </source>
</evidence>
<organism evidence="3 4">
    <name type="scientific">Chlorella sorokiniana</name>
    <name type="common">Freshwater green alga</name>
    <dbReference type="NCBI Taxonomy" id="3076"/>
    <lineage>
        <taxon>Eukaryota</taxon>
        <taxon>Viridiplantae</taxon>
        <taxon>Chlorophyta</taxon>
        <taxon>core chlorophytes</taxon>
        <taxon>Trebouxiophyceae</taxon>
        <taxon>Chlorellales</taxon>
        <taxon>Chlorellaceae</taxon>
        <taxon>Chlorella clade</taxon>
        <taxon>Chlorella</taxon>
    </lineage>
</organism>
<dbReference type="EMBL" id="LHPG02000009">
    <property type="protein sequence ID" value="PRW56244.1"/>
    <property type="molecule type" value="Genomic_DNA"/>
</dbReference>